<sequence length="89" mass="10154">MNADVEFVSYEPKNANGKRARASAQTRLRDSRIIDQARQPHVEGVSSEQKNVNAERVRASTRMMPRDSGIIGQAHRPRQSVRWEIVIIE</sequence>
<comment type="caution">
    <text evidence="1">The sequence shown here is derived from an EMBL/GenBank/DDBJ whole genome shotgun (WGS) entry which is preliminary data.</text>
</comment>
<dbReference type="AlphaFoldDB" id="A0ABC8RH85"/>
<reference evidence="1 2" key="1">
    <citation type="submission" date="2024-02" db="EMBL/GenBank/DDBJ databases">
        <authorList>
            <person name="Vignale AGUSTIN F."/>
            <person name="Sosa J E."/>
            <person name="Modenutti C."/>
        </authorList>
    </citation>
    <scope>NUCLEOTIDE SEQUENCE [LARGE SCALE GENOMIC DNA]</scope>
</reference>
<evidence type="ECO:0000313" key="1">
    <source>
        <dbReference type="EMBL" id="CAK9144331.1"/>
    </source>
</evidence>
<keyword evidence="2" id="KW-1185">Reference proteome</keyword>
<accession>A0ABC8RH85</accession>
<gene>
    <name evidence="1" type="ORF">ILEXP_LOCUS12084</name>
</gene>
<evidence type="ECO:0000313" key="2">
    <source>
        <dbReference type="Proteomes" id="UP001642360"/>
    </source>
</evidence>
<proteinExistence type="predicted"/>
<protein>
    <submittedName>
        <fullName evidence="1">Uncharacterized protein</fullName>
    </submittedName>
</protein>
<organism evidence="1 2">
    <name type="scientific">Ilex paraguariensis</name>
    <name type="common">yerba mate</name>
    <dbReference type="NCBI Taxonomy" id="185542"/>
    <lineage>
        <taxon>Eukaryota</taxon>
        <taxon>Viridiplantae</taxon>
        <taxon>Streptophyta</taxon>
        <taxon>Embryophyta</taxon>
        <taxon>Tracheophyta</taxon>
        <taxon>Spermatophyta</taxon>
        <taxon>Magnoliopsida</taxon>
        <taxon>eudicotyledons</taxon>
        <taxon>Gunneridae</taxon>
        <taxon>Pentapetalae</taxon>
        <taxon>asterids</taxon>
        <taxon>campanulids</taxon>
        <taxon>Aquifoliales</taxon>
        <taxon>Aquifoliaceae</taxon>
        <taxon>Ilex</taxon>
    </lineage>
</organism>
<dbReference type="Proteomes" id="UP001642360">
    <property type="component" value="Unassembled WGS sequence"/>
</dbReference>
<name>A0ABC8RH85_9AQUA</name>
<dbReference type="EMBL" id="CAUOFW020001391">
    <property type="protein sequence ID" value="CAK9144331.1"/>
    <property type="molecule type" value="Genomic_DNA"/>
</dbReference>